<reference evidence="2" key="2">
    <citation type="submission" date="2020-11" db="EMBL/GenBank/DDBJ databases">
        <title>Whole genome sequencing of Colletotrichum sp.</title>
        <authorList>
            <person name="Li H."/>
        </authorList>
    </citation>
    <scope>NUCLEOTIDE SEQUENCE</scope>
    <source>
        <strain evidence="2">CkLH20</strain>
    </source>
</reference>
<dbReference type="AlphaFoldDB" id="A0A9P6LDD3"/>
<dbReference type="Gene3D" id="3.40.50.1820">
    <property type="entry name" value="alpha/beta hydrolase"/>
    <property type="match status" value="1"/>
</dbReference>
<dbReference type="InterPro" id="IPR029058">
    <property type="entry name" value="AB_hydrolase_fold"/>
</dbReference>
<proteinExistence type="predicted"/>
<dbReference type="OrthoDB" id="4540290at2759"/>
<accession>A0A9P6LDD3</accession>
<reference evidence="2" key="1">
    <citation type="submission" date="2020-03" db="EMBL/GenBank/DDBJ databases">
        <authorList>
            <person name="He L."/>
        </authorList>
    </citation>
    <scope>NUCLEOTIDE SEQUENCE</scope>
    <source>
        <strain evidence="2">CkLH20</strain>
    </source>
</reference>
<evidence type="ECO:0000256" key="1">
    <source>
        <dbReference type="SAM" id="SignalP"/>
    </source>
</evidence>
<dbReference type="Proteomes" id="UP000781932">
    <property type="component" value="Unassembled WGS sequence"/>
</dbReference>
<keyword evidence="1" id="KW-0732">Signal</keyword>
<dbReference type="SUPFAM" id="SSF53474">
    <property type="entry name" value="alpha/beta-Hydrolases"/>
    <property type="match status" value="1"/>
</dbReference>
<feature type="signal peptide" evidence="1">
    <location>
        <begin position="1"/>
        <end position="24"/>
    </location>
</feature>
<organism evidence="2 3">
    <name type="scientific">Colletotrichum karsti</name>
    <dbReference type="NCBI Taxonomy" id="1095194"/>
    <lineage>
        <taxon>Eukaryota</taxon>
        <taxon>Fungi</taxon>
        <taxon>Dikarya</taxon>
        <taxon>Ascomycota</taxon>
        <taxon>Pezizomycotina</taxon>
        <taxon>Sordariomycetes</taxon>
        <taxon>Hypocreomycetidae</taxon>
        <taxon>Glomerellales</taxon>
        <taxon>Glomerellaceae</taxon>
        <taxon>Colletotrichum</taxon>
        <taxon>Colletotrichum boninense species complex</taxon>
    </lineage>
</organism>
<evidence type="ECO:0008006" key="4">
    <source>
        <dbReference type="Google" id="ProtNLM"/>
    </source>
</evidence>
<evidence type="ECO:0000313" key="2">
    <source>
        <dbReference type="EMBL" id="KAF9871439.1"/>
    </source>
</evidence>
<dbReference type="RefSeq" id="XP_038740900.1">
    <property type="nucleotide sequence ID" value="XM_038893800.1"/>
</dbReference>
<evidence type="ECO:0000313" key="3">
    <source>
        <dbReference type="Proteomes" id="UP000781932"/>
    </source>
</evidence>
<dbReference type="GeneID" id="62166874"/>
<sequence length="331" mass="34737">MRAISHIHASALLWLAILLGLAQSLPQNQGGESPADKAKKVPQGITKARDGSVILDTTEQVNGLDIRFRISGPAGDFTTTSKVPGGGKEPNAKGNLGLHVLLHGDSGQSFFDMPNQGVKDGLAGVTVLAPDRNLHWGGGRGFNRTDGVAHAQAVNDLVQKTLPKYMAFNASKVYFTGISGGSLMLSGYFIPAHMGNYAGNGVMLGCGAMEPRVTVTSGARDAMMKTRIHYQSTQKELQHLQGSIAATMKTYEKLAGEKGLKTEQINKLQTANNKPDGGHCQFDGKGFGSGIQLVADHYAAVMQGGNGEIPGIGKVDQGVSGQELKFTGGAP</sequence>
<name>A0A9P6LDD3_9PEZI</name>
<feature type="chain" id="PRO_5040117006" description="Cyclin-like F-box" evidence="1">
    <location>
        <begin position="25"/>
        <end position="331"/>
    </location>
</feature>
<comment type="caution">
    <text evidence="2">The sequence shown here is derived from an EMBL/GenBank/DDBJ whole genome shotgun (WGS) entry which is preliminary data.</text>
</comment>
<keyword evidence="3" id="KW-1185">Reference proteome</keyword>
<protein>
    <recommendedName>
        <fullName evidence="4">Cyclin-like F-box</fullName>
    </recommendedName>
</protein>
<dbReference type="EMBL" id="JAATWM020000045">
    <property type="protein sequence ID" value="KAF9871439.1"/>
    <property type="molecule type" value="Genomic_DNA"/>
</dbReference>
<gene>
    <name evidence="2" type="ORF">CkaCkLH20_11086</name>
</gene>